<dbReference type="RefSeq" id="WP_280627054.1">
    <property type="nucleotide sequence ID" value="NZ_CP123510.1"/>
</dbReference>
<proteinExistence type="predicted"/>
<dbReference type="EMBL" id="CP123512">
    <property type="protein sequence ID" value="WGM03888.1"/>
    <property type="molecule type" value="Genomic_DNA"/>
</dbReference>
<name>A0AA95GRB0_9GAMM</name>
<evidence type="ECO:0000313" key="3">
    <source>
        <dbReference type="EMBL" id="WGM03888.1"/>
    </source>
</evidence>
<dbReference type="Proteomes" id="UP001177595">
    <property type="component" value="Plasmid paPv6"/>
</dbReference>
<geneLocation type="plasmid" evidence="2 4">
    <name>paPv7</name>
</geneLocation>
<dbReference type="Proteomes" id="UP001177595">
    <property type="component" value="Plasmid paPv7"/>
</dbReference>
<evidence type="ECO:0000313" key="1">
    <source>
        <dbReference type="EMBL" id="WGM03776.1"/>
    </source>
</evidence>
<gene>
    <name evidence="1" type="ORF">QE210_20340</name>
    <name evidence="2" type="ORF">QE210_20595</name>
    <name evidence="3" type="ORF">QE210_20885</name>
</gene>
<geneLocation type="plasmid" evidence="3 4">
    <name>paPv8</name>
</geneLocation>
<protein>
    <submittedName>
        <fullName evidence="2">Uncharacterized protein</fullName>
    </submittedName>
</protein>
<dbReference type="EMBL" id="CP123511">
    <property type="protein sequence ID" value="WGM03828.1"/>
    <property type="molecule type" value="Genomic_DNA"/>
</dbReference>
<dbReference type="Proteomes" id="UP001177595">
    <property type="component" value="Plasmid paPv8"/>
</dbReference>
<reference evidence="2" key="1">
    <citation type="submission" date="2023-04" db="EMBL/GenBank/DDBJ databases">
        <title>Genome dynamics across the evolutionary transition to endosymbiosis.</title>
        <authorList>
            <person name="Siozios S."/>
            <person name="Nadal-Jimenez P."/>
            <person name="Azagi T."/>
            <person name="Sprong H."/>
            <person name="Frost C.L."/>
            <person name="Parratt S.R."/>
            <person name="Taylor G."/>
            <person name="Brettell L."/>
            <person name="Lew K.C."/>
            <person name="Croft L."/>
            <person name="King K.C."/>
            <person name="Brockhurst M.A."/>
            <person name="Hypsa V."/>
            <person name="Novakova E."/>
            <person name="Darby A.C."/>
            <person name="Hurst G.D.D."/>
        </authorList>
    </citation>
    <scope>NUCLEOTIDE SEQUENCE</scope>
    <source>
        <strain evidence="2">APv</strain>
        <plasmid evidence="1">paPv6</plasmid>
        <plasmid evidence="2">paPv7</plasmid>
        <plasmid evidence="3">paPv8</plasmid>
    </source>
</reference>
<evidence type="ECO:0000313" key="2">
    <source>
        <dbReference type="EMBL" id="WGM03828.1"/>
    </source>
</evidence>
<geneLocation type="plasmid" evidence="1 4">
    <name>paPv6</name>
</geneLocation>
<dbReference type="EMBL" id="CP123510">
    <property type="protein sequence ID" value="WGM03776.1"/>
    <property type="molecule type" value="Genomic_DNA"/>
</dbReference>
<organism evidence="2 4">
    <name type="scientific">Arsenophonus nasoniae</name>
    <name type="common">son-killer infecting Nasonia vitripennis</name>
    <dbReference type="NCBI Taxonomy" id="638"/>
    <lineage>
        <taxon>Bacteria</taxon>
        <taxon>Pseudomonadati</taxon>
        <taxon>Pseudomonadota</taxon>
        <taxon>Gammaproteobacteria</taxon>
        <taxon>Enterobacterales</taxon>
        <taxon>Morganellaceae</taxon>
        <taxon>Arsenophonus</taxon>
    </lineage>
</organism>
<accession>A0AA95GRB0</accession>
<keyword evidence="2" id="KW-0614">Plasmid</keyword>
<evidence type="ECO:0000313" key="4">
    <source>
        <dbReference type="Proteomes" id="UP001177595"/>
    </source>
</evidence>
<sequence length="197" mass="22942">MSRKAKYQKAYIDDVINLSLVKGKVSNHFIAKWLHVDEKTVRNWRKDYYEFDHAFHHAADILKKEIAETARQNTKMRTRKIIKKTPDGETTTIEEVLPSHNDIAVYKKMGINEVFFNEEKQQQKEYLRSILERKKTGEMTSLEAAQFLEGEGIAVPKTLLLEVLDQLKRPISFEKDEAAKIDVSNFTVDELKSLLED</sequence>
<dbReference type="AlphaFoldDB" id="A0AA95GRB0"/>